<dbReference type="EMBL" id="JMQN01000047">
    <property type="protein sequence ID" value="KEA62796.1"/>
    <property type="molecule type" value="Genomic_DNA"/>
</dbReference>
<dbReference type="InterPro" id="IPR021431">
    <property type="entry name" value="DUF3080"/>
</dbReference>
<name>A0A081FW91_9GAMM</name>
<protein>
    <submittedName>
        <fullName evidence="1">Uncharacterized protein</fullName>
    </submittedName>
</protein>
<reference evidence="1 2" key="1">
    <citation type="submission" date="2014-04" db="EMBL/GenBank/DDBJ databases">
        <title>Marinobacterium kochiensis sp. nov., isolated from sediment sample collected from Kochi backwaters in Kerala, India.</title>
        <authorList>
            <person name="Singh A."/>
            <person name="Pinnaka A.K."/>
        </authorList>
    </citation>
    <scope>NUCLEOTIDE SEQUENCE [LARGE SCALE GENOMIC DNA]</scope>
    <source>
        <strain evidence="1 2">AK27</strain>
    </source>
</reference>
<proteinExistence type="predicted"/>
<evidence type="ECO:0000313" key="2">
    <source>
        <dbReference type="Proteomes" id="UP000028252"/>
    </source>
</evidence>
<dbReference type="Proteomes" id="UP000028252">
    <property type="component" value="Unassembled WGS sequence"/>
</dbReference>
<organism evidence="1 2">
    <name type="scientific">Marinobacterium lacunae</name>
    <dbReference type="NCBI Taxonomy" id="1232683"/>
    <lineage>
        <taxon>Bacteria</taxon>
        <taxon>Pseudomonadati</taxon>
        <taxon>Pseudomonadota</taxon>
        <taxon>Gammaproteobacteria</taxon>
        <taxon>Oceanospirillales</taxon>
        <taxon>Oceanospirillaceae</taxon>
        <taxon>Marinobacterium</taxon>
    </lineage>
</organism>
<dbReference type="AlphaFoldDB" id="A0A081FW91"/>
<keyword evidence="2" id="KW-1185">Reference proteome</keyword>
<comment type="caution">
    <text evidence="1">The sequence shown here is derived from an EMBL/GenBank/DDBJ whole genome shotgun (WGS) entry which is preliminary data.</text>
</comment>
<gene>
    <name evidence="1" type="ORF">ADIMK_3268</name>
</gene>
<dbReference type="Pfam" id="PF11279">
    <property type="entry name" value="DUF3080"/>
    <property type="match status" value="1"/>
</dbReference>
<sequence length="330" mass="38331">MLERYTERVGNAIEQTIQTDYQQALAQRPALPPRRLRLLEIEPINEGLIDVLDFRHCDLLHVIAERNTSLGKLAGYSQRLIYELKILPALRACHARIIDQKLDVPDRLKLRLTQIITQKEQSFGALLWNTFYTSDEMEQQFALNQPPLPLQGVLELSSIKPALDHFVLLADLVNKSSWNTPEFGTALEEDFESLYRSNFGAQWLTSITLLTHTLERTADAIEQRLSRRPICFNNKPNNQANIIRNVFQRFYAGELQPYLSLVDRQGREWLSYHHRIMSQLPVPEAASNYFHVQLDLTAPEGIWQRYIDARDRHTRAWQRLLRQCGMMPGS</sequence>
<accession>A0A081FW91</accession>
<dbReference type="STRING" id="1232683.ADIMK_3268"/>
<evidence type="ECO:0000313" key="1">
    <source>
        <dbReference type="EMBL" id="KEA62796.1"/>
    </source>
</evidence>
<dbReference type="eggNOG" id="ENOG502ZCJH">
    <property type="taxonomic scope" value="Bacteria"/>
</dbReference>
<dbReference type="PATRIC" id="fig|1232683.4.peg.3218"/>